<keyword evidence="2" id="KW-1185">Reference proteome</keyword>
<gene>
    <name evidence="1" type="ORF">NM208_g3295</name>
</gene>
<comment type="caution">
    <text evidence="1">The sequence shown here is derived from an EMBL/GenBank/DDBJ whole genome shotgun (WGS) entry which is preliminary data.</text>
</comment>
<dbReference type="EMBL" id="JANRMS010000219">
    <property type="protein sequence ID" value="KAJ3543970.1"/>
    <property type="molecule type" value="Genomic_DNA"/>
</dbReference>
<accession>A0ACC1SPW7</accession>
<evidence type="ECO:0000313" key="2">
    <source>
        <dbReference type="Proteomes" id="UP001148629"/>
    </source>
</evidence>
<name>A0ACC1SPW7_9HYPO</name>
<organism evidence="1 2">
    <name type="scientific">Fusarium decemcellulare</name>
    <dbReference type="NCBI Taxonomy" id="57161"/>
    <lineage>
        <taxon>Eukaryota</taxon>
        <taxon>Fungi</taxon>
        <taxon>Dikarya</taxon>
        <taxon>Ascomycota</taxon>
        <taxon>Pezizomycotina</taxon>
        <taxon>Sordariomycetes</taxon>
        <taxon>Hypocreomycetidae</taxon>
        <taxon>Hypocreales</taxon>
        <taxon>Nectriaceae</taxon>
        <taxon>Fusarium</taxon>
        <taxon>Fusarium decemcellulare species complex</taxon>
    </lineage>
</organism>
<dbReference type="Proteomes" id="UP001148629">
    <property type="component" value="Unassembled WGS sequence"/>
</dbReference>
<evidence type="ECO:0000313" key="1">
    <source>
        <dbReference type="EMBL" id="KAJ3543970.1"/>
    </source>
</evidence>
<sequence>MTEMALNIEPTDPKRPWYGFVPVTPLMDVQLDQIVIQQMLNPLRMKLLAKSNATIRANKPKEWFGCYLTLFILLNHVEVASVHGHNMAKAWGSNQHYSDMILAEGWFHAAKILLSRFHFITNGSEPFWLNWNAKVKQCHQIDEQQRTFIRQTQELMQGQDAQFKDLRTKNRYEHDLYWTHQLFEREWKPGAPHIVEEVCG</sequence>
<reference evidence="1" key="1">
    <citation type="submission" date="2022-08" db="EMBL/GenBank/DDBJ databases">
        <title>Genome Sequence of Fusarium decemcellulare.</title>
        <authorList>
            <person name="Buettner E."/>
        </authorList>
    </citation>
    <scope>NUCLEOTIDE SEQUENCE</scope>
    <source>
        <strain evidence="1">Babe19</strain>
    </source>
</reference>
<protein>
    <submittedName>
        <fullName evidence="1">Uncharacterized protein</fullName>
    </submittedName>
</protein>
<proteinExistence type="predicted"/>